<dbReference type="PANTHER" id="PTHR48111:SF36">
    <property type="entry name" value="TRANSCRIPTIONAL REGULATORY PROTEIN CUTR"/>
    <property type="match status" value="1"/>
</dbReference>
<dbReference type="OrthoDB" id="9802426at2"/>
<dbReference type="SMART" id="SM00448">
    <property type="entry name" value="REC"/>
    <property type="match status" value="1"/>
</dbReference>
<evidence type="ECO:0000256" key="3">
    <source>
        <dbReference type="PROSITE-ProRule" id="PRU01091"/>
    </source>
</evidence>
<evidence type="ECO:0000313" key="6">
    <source>
        <dbReference type="EMBL" id="SCB20453.1"/>
    </source>
</evidence>
<gene>
    <name evidence="6" type="ORF">GA0061101_103557</name>
</gene>
<dbReference type="Proteomes" id="UP000199205">
    <property type="component" value="Unassembled WGS sequence"/>
</dbReference>
<sequence>MRILLVEDDDTIGSAVRDHIAAGPHAVDWVKNLADAEEVTNAVQYGLILLDLQLPDGSGVDFLKRLRRRPDETPVMILTARDQISDRIEGLNSGADDYLVKPFNLGELTARILAVARRYTGSPQPTIRFADLEIDQPQRRVRLDGRDIVLTGREWAVLDLLVARPGAIVSKDKIEEALYAFGSEIESNTVEVYVSRLRKKIGRDRIRTARGVGYCLGDR</sequence>
<keyword evidence="2" id="KW-0597">Phosphoprotein</keyword>
<dbReference type="InterPro" id="IPR036388">
    <property type="entry name" value="WH-like_DNA-bd_sf"/>
</dbReference>
<dbReference type="SMART" id="SM00862">
    <property type="entry name" value="Trans_reg_C"/>
    <property type="match status" value="1"/>
</dbReference>
<dbReference type="InterPro" id="IPR001789">
    <property type="entry name" value="Sig_transdc_resp-reg_receiver"/>
</dbReference>
<evidence type="ECO:0000259" key="5">
    <source>
        <dbReference type="PROSITE" id="PS51755"/>
    </source>
</evidence>
<dbReference type="GO" id="GO:0005829">
    <property type="term" value="C:cytosol"/>
    <property type="evidence" value="ECO:0007669"/>
    <property type="project" value="TreeGrafter"/>
</dbReference>
<feature type="domain" description="OmpR/PhoB-type" evidence="5">
    <location>
        <begin position="124"/>
        <end position="218"/>
    </location>
</feature>
<evidence type="ECO:0000256" key="1">
    <source>
        <dbReference type="ARBA" id="ARBA00023125"/>
    </source>
</evidence>
<protein>
    <submittedName>
        <fullName evidence="6">Two-component system, OmpR family, response regulator</fullName>
    </submittedName>
</protein>
<accession>A0A1C3UY77</accession>
<organism evidence="6 7">
    <name type="scientific">Rhizobium lusitanum</name>
    <dbReference type="NCBI Taxonomy" id="293958"/>
    <lineage>
        <taxon>Bacteria</taxon>
        <taxon>Pseudomonadati</taxon>
        <taxon>Pseudomonadota</taxon>
        <taxon>Alphaproteobacteria</taxon>
        <taxon>Hyphomicrobiales</taxon>
        <taxon>Rhizobiaceae</taxon>
        <taxon>Rhizobium/Agrobacterium group</taxon>
        <taxon>Rhizobium</taxon>
    </lineage>
</organism>
<dbReference type="Pfam" id="PF00072">
    <property type="entry name" value="Response_reg"/>
    <property type="match status" value="1"/>
</dbReference>
<dbReference type="GO" id="GO:0000976">
    <property type="term" value="F:transcription cis-regulatory region binding"/>
    <property type="evidence" value="ECO:0007669"/>
    <property type="project" value="TreeGrafter"/>
</dbReference>
<feature type="DNA-binding region" description="OmpR/PhoB-type" evidence="3">
    <location>
        <begin position="124"/>
        <end position="218"/>
    </location>
</feature>
<dbReference type="InterPro" id="IPR001867">
    <property type="entry name" value="OmpR/PhoB-type_DNA-bd"/>
</dbReference>
<dbReference type="RefSeq" id="WP_037200066.1">
    <property type="nucleotide sequence ID" value="NZ_FMAF01000003.1"/>
</dbReference>
<dbReference type="InterPro" id="IPR039420">
    <property type="entry name" value="WalR-like"/>
</dbReference>
<dbReference type="EMBL" id="FMAF01000003">
    <property type="protein sequence ID" value="SCB20453.1"/>
    <property type="molecule type" value="Genomic_DNA"/>
</dbReference>
<proteinExistence type="predicted"/>
<dbReference type="GO" id="GO:0006355">
    <property type="term" value="P:regulation of DNA-templated transcription"/>
    <property type="evidence" value="ECO:0007669"/>
    <property type="project" value="InterPro"/>
</dbReference>
<reference evidence="7" key="1">
    <citation type="submission" date="2016-08" db="EMBL/GenBank/DDBJ databases">
        <authorList>
            <person name="Varghese N."/>
            <person name="Submissions Spin"/>
        </authorList>
    </citation>
    <scope>NUCLEOTIDE SEQUENCE [LARGE SCALE GENOMIC DNA]</scope>
    <source>
        <strain evidence="7">P1-7</strain>
    </source>
</reference>
<dbReference type="SUPFAM" id="SSF52172">
    <property type="entry name" value="CheY-like"/>
    <property type="match status" value="1"/>
</dbReference>
<dbReference type="GO" id="GO:0032993">
    <property type="term" value="C:protein-DNA complex"/>
    <property type="evidence" value="ECO:0007669"/>
    <property type="project" value="TreeGrafter"/>
</dbReference>
<dbReference type="InterPro" id="IPR011006">
    <property type="entry name" value="CheY-like_superfamily"/>
</dbReference>
<evidence type="ECO:0000313" key="7">
    <source>
        <dbReference type="Proteomes" id="UP000199205"/>
    </source>
</evidence>
<name>A0A1C3UY77_9HYPH</name>
<feature type="modified residue" description="4-aspartylphosphate" evidence="2">
    <location>
        <position position="51"/>
    </location>
</feature>
<dbReference type="Gene3D" id="6.10.250.690">
    <property type="match status" value="1"/>
</dbReference>
<dbReference type="PANTHER" id="PTHR48111">
    <property type="entry name" value="REGULATOR OF RPOS"/>
    <property type="match status" value="1"/>
</dbReference>
<dbReference type="CDD" id="cd00383">
    <property type="entry name" value="trans_reg_C"/>
    <property type="match status" value="1"/>
</dbReference>
<evidence type="ECO:0000256" key="2">
    <source>
        <dbReference type="PROSITE-ProRule" id="PRU00169"/>
    </source>
</evidence>
<dbReference type="PROSITE" id="PS51755">
    <property type="entry name" value="OMPR_PHOB"/>
    <property type="match status" value="1"/>
</dbReference>
<evidence type="ECO:0000259" key="4">
    <source>
        <dbReference type="PROSITE" id="PS50110"/>
    </source>
</evidence>
<dbReference type="Gene3D" id="1.10.10.10">
    <property type="entry name" value="Winged helix-like DNA-binding domain superfamily/Winged helix DNA-binding domain"/>
    <property type="match status" value="1"/>
</dbReference>
<keyword evidence="1 3" id="KW-0238">DNA-binding</keyword>
<dbReference type="AlphaFoldDB" id="A0A1C3UY77"/>
<feature type="domain" description="Response regulatory" evidence="4">
    <location>
        <begin position="2"/>
        <end position="116"/>
    </location>
</feature>
<dbReference type="Gene3D" id="3.40.50.2300">
    <property type="match status" value="1"/>
</dbReference>
<dbReference type="GO" id="GO:0000156">
    <property type="term" value="F:phosphorelay response regulator activity"/>
    <property type="evidence" value="ECO:0007669"/>
    <property type="project" value="TreeGrafter"/>
</dbReference>
<dbReference type="PROSITE" id="PS50110">
    <property type="entry name" value="RESPONSE_REGULATORY"/>
    <property type="match status" value="1"/>
</dbReference>
<dbReference type="Pfam" id="PF00486">
    <property type="entry name" value="Trans_reg_C"/>
    <property type="match status" value="1"/>
</dbReference>